<dbReference type="InterPro" id="IPR036388">
    <property type="entry name" value="WH-like_DNA-bd_sf"/>
</dbReference>
<dbReference type="STRING" id="507626.LOKO_00580"/>
<organism evidence="6 7">
    <name type="scientific">Halomonas chromatireducens</name>
    <dbReference type="NCBI Taxonomy" id="507626"/>
    <lineage>
        <taxon>Bacteria</taxon>
        <taxon>Pseudomonadati</taxon>
        <taxon>Pseudomonadota</taxon>
        <taxon>Gammaproteobacteria</taxon>
        <taxon>Oceanospirillales</taxon>
        <taxon>Halomonadaceae</taxon>
        <taxon>Halomonas</taxon>
    </lineage>
</organism>
<evidence type="ECO:0000256" key="1">
    <source>
        <dbReference type="ARBA" id="ARBA00009437"/>
    </source>
</evidence>
<dbReference type="SUPFAM" id="SSF53850">
    <property type="entry name" value="Periplasmic binding protein-like II"/>
    <property type="match status" value="1"/>
</dbReference>
<evidence type="ECO:0000256" key="4">
    <source>
        <dbReference type="ARBA" id="ARBA00023163"/>
    </source>
</evidence>
<dbReference type="Pfam" id="PF00126">
    <property type="entry name" value="HTH_1"/>
    <property type="match status" value="1"/>
</dbReference>
<dbReference type="InterPro" id="IPR036390">
    <property type="entry name" value="WH_DNA-bd_sf"/>
</dbReference>
<name>A0A0X8HBM5_9GAMM</name>
<dbReference type="PANTHER" id="PTHR30419">
    <property type="entry name" value="HTH-TYPE TRANSCRIPTIONAL REGULATOR YBHD"/>
    <property type="match status" value="1"/>
</dbReference>
<dbReference type="EMBL" id="CP014226">
    <property type="protein sequence ID" value="AMC99668.1"/>
    <property type="molecule type" value="Genomic_DNA"/>
</dbReference>
<dbReference type="FunFam" id="1.10.10.10:FF:000001">
    <property type="entry name" value="LysR family transcriptional regulator"/>
    <property type="match status" value="1"/>
</dbReference>
<dbReference type="AlphaFoldDB" id="A0A0X8HBM5"/>
<dbReference type="Gene3D" id="1.10.10.10">
    <property type="entry name" value="Winged helix-like DNA-binding domain superfamily/Winged helix DNA-binding domain"/>
    <property type="match status" value="1"/>
</dbReference>
<dbReference type="SUPFAM" id="SSF46785">
    <property type="entry name" value="Winged helix' DNA-binding domain"/>
    <property type="match status" value="1"/>
</dbReference>
<dbReference type="PROSITE" id="PS50931">
    <property type="entry name" value="HTH_LYSR"/>
    <property type="match status" value="1"/>
</dbReference>
<feature type="domain" description="HTH lysR-type" evidence="5">
    <location>
        <begin position="30"/>
        <end position="82"/>
    </location>
</feature>
<dbReference type="InterPro" id="IPR050950">
    <property type="entry name" value="HTH-type_LysR_regulators"/>
</dbReference>
<keyword evidence="3" id="KW-0238">DNA-binding</keyword>
<dbReference type="CDD" id="cd08421">
    <property type="entry name" value="PBP2_LTTR_like_1"/>
    <property type="match status" value="1"/>
</dbReference>
<evidence type="ECO:0000256" key="2">
    <source>
        <dbReference type="ARBA" id="ARBA00023015"/>
    </source>
</evidence>
<dbReference type="InterPro" id="IPR000847">
    <property type="entry name" value="LysR_HTH_N"/>
</dbReference>
<dbReference type="PANTHER" id="PTHR30419:SF2">
    <property type="entry name" value="LYSR FAMILY TRANSCRIPTIONAL REGULATOR"/>
    <property type="match status" value="1"/>
</dbReference>
<evidence type="ECO:0000259" key="5">
    <source>
        <dbReference type="PROSITE" id="PS50931"/>
    </source>
</evidence>
<keyword evidence="7" id="KW-1185">Reference proteome</keyword>
<protein>
    <submittedName>
        <fullName evidence="6">HTH-type transcriptional regulator CysL</fullName>
    </submittedName>
</protein>
<reference evidence="6 7" key="1">
    <citation type="journal article" date="2016" name="Genome Announc.">
        <title>Draft Genome Sequence of 'Halomonas chromatireducens' Strain AGD 8-3, a Haloalkaliphilic Chromate- and Selenite-Reducing Gammaproteobacterium.</title>
        <authorList>
            <person name="Sharko F.S."/>
            <person name="Shapovalova A.A."/>
            <person name="Tsygankova S.V."/>
            <person name="Komova A.V."/>
            <person name="Boulygina E.S."/>
            <person name="Teslyuk A.B."/>
            <person name="Gotovtsev P.M."/>
            <person name="Namsaraev Z.B."/>
            <person name="Khijniak T.V."/>
            <person name="Nedoluzhko A.V."/>
            <person name="Vasilov R.G."/>
        </authorList>
    </citation>
    <scope>NUCLEOTIDE SEQUENCE [LARGE SCALE GENOMIC DNA]</scope>
    <source>
        <strain evidence="6 7">AGD 8-3</strain>
    </source>
</reference>
<evidence type="ECO:0000313" key="6">
    <source>
        <dbReference type="EMBL" id="AMC99668.1"/>
    </source>
</evidence>
<dbReference type="GO" id="GO:0003677">
    <property type="term" value="F:DNA binding"/>
    <property type="evidence" value="ECO:0007669"/>
    <property type="project" value="UniProtKB-KW"/>
</dbReference>
<keyword evidence="2" id="KW-0805">Transcription regulation</keyword>
<dbReference type="GO" id="GO:0003700">
    <property type="term" value="F:DNA-binding transcription factor activity"/>
    <property type="evidence" value="ECO:0007669"/>
    <property type="project" value="InterPro"/>
</dbReference>
<dbReference type="Gene3D" id="3.40.190.290">
    <property type="match status" value="1"/>
</dbReference>
<sequence>MAKTWRKIYGLPRNRPGGYQAVRRFDFMTLKLFVSIADEGRLTAAAEREHMALAAVSKRISDLESLVGTSLLYRRPRGVELTPAGHAFLHHARRILEDIERLRAELSEYGEGVRGHVRIHSNTSAIIAFLPQDLSAFSRLYPEIKIDLQERISSEVIAAVRDGLTDVGIFAGHVACDTLQLLPYRSDRLVLMTPRDHPLADRSSIYLHEATDHDFIGLQQDTSLQSLLHEQAGRAGKTLRMRIQVRSFDAICRMIHHGMGVGVLPERTIYRELGDLQLRSIPLSDEWARRELVIGVRQYDALPVIARHLVDHLTAPA</sequence>
<dbReference type="Proteomes" id="UP000063387">
    <property type="component" value="Chromosome"/>
</dbReference>
<keyword evidence="4" id="KW-0804">Transcription</keyword>
<evidence type="ECO:0000256" key="3">
    <source>
        <dbReference type="ARBA" id="ARBA00023125"/>
    </source>
</evidence>
<dbReference type="PATRIC" id="fig|507626.3.peg.572"/>
<dbReference type="InterPro" id="IPR005119">
    <property type="entry name" value="LysR_subst-bd"/>
</dbReference>
<reference evidence="6 7" key="2">
    <citation type="submission" date="2016-02" db="EMBL/GenBank/DDBJ databases">
        <authorList>
            <person name="Wen L."/>
            <person name="He K."/>
            <person name="Yang H."/>
        </authorList>
    </citation>
    <scope>NUCLEOTIDE SEQUENCE [LARGE SCALE GENOMIC DNA]</scope>
    <source>
        <strain evidence="6 7">AGD 8-3</strain>
    </source>
</reference>
<evidence type="ECO:0000313" key="7">
    <source>
        <dbReference type="Proteomes" id="UP000063387"/>
    </source>
</evidence>
<dbReference type="GO" id="GO:0005829">
    <property type="term" value="C:cytosol"/>
    <property type="evidence" value="ECO:0007669"/>
    <property type="project" value="TreeGrafter"/>
</dbReference>
<comment type="similarity">
    <text evidence="1">Belongs to the LysR transcriptional regulatory family.</text>
</comment>
<dbReference type="KEGG" id="hco:LOKO_00580"/>
<gene>
    <name evidence="6" type="primary">cysL_3</name>
    <name evidence="6" type="ORF">LOKO_00580</name>
</gene>
<accession>A0A0X8HBM5</accession>
<dbReference type="Pfam" id="PF03466">
    <property type="entry name" value="LysR_substrate"/>
    <property type="match status" value="1"/>
</dbReference>
<proteinExistence type="inferred from homology"/>